<keyword evidence="4" id="KW-1185">Reference proteome</keyword>
<proteinExistence type="predicted"/>
<evidence type="ECO:0000259" key="2">
    <source>
        <dbReference type="Pfam" id="PF13476"/>
    </source>
</evidence>
<dbReference type="InterPro" id="IPR027417">
    <property type="entry name" value="P-loop_NTPase"/>
</dbReference>
<evidence type="ECO:0000313" key="4">
    <source>
        <dbReference type="Proteomes" id="UP000677537"/>
    </source>
</evidence>
<dbReference type="EMBL" id="JAGIZA010000021">
    <property type="protein sequence ID" value="MBP0495754.1"/>
    <property type="molecule type" value="Genomic_DNA"/>
</dbReference>
<feature type="coiled-coil region" evidence="1">
    <location>
        <begin position="182"/>
        <end position="216"/>
    </location>
</feature>
<dbReference type="InterPro" id="IPR038729">
    <property type="entry name" value="Rad50/SbcC_AAA"/>
</dbReference>
<evidence type="ECO:0000256" key="1">
    <source>
        <dbReference type="SAM" id="Coils"/>
    </source>
</evidence>
<dbReference type="AlphaFoldDB" id="A0A940MYM7"/>
<dbReference type="GO" id="GO:0016887">
    <property type="term" value="F:ATP hydrolysis activity"/>
    <property type="evidence" value="ECO:0007669"/>
    <property type="project" value="InterPro"/>
</dbReference>
<gene>
    <name evidence="3" type="ORF">J5Y10_23420</name>
</gene>
<feature type="domain" description="Rad50/SbcC-type AAA" evidence="2">
    <location>
        <begin position="20"/>
        <end position="52"/>
    </location>
</feature>
<dbReference type="Proteomes" id="UP000677537">
    <property type="component" value="Unassembled WGS sequence"/>
</dbReference>
<comment type="caution">
    <text evidence="3">The sequence shown here is derived from an EMBL/GenBank/DDBJ whole genome shotgun (WGS) entry which is preliminary data.</text>
</comment>
<sequence>MKTLRFERLELLSLTEKKGRVVEFHPRCTIITGTNGVGKSSIIKSLYWILGASPIVVNPRWIKLNVKGSLVFLVDEKRYRAVRNNSRIAVFAEDGERLISTAAFTKELAPFFAQMLDFGLLMANRNTGAAETPPPAYAFLPYYVDQDGGWNKPLTSFDHLTQYSDFKKKVIEFHTGIRPNRYYELDAEKKQLDIAVKELERDHKVARTILERLKLDVNFTALEFTGAEHEASIEKLLMKMKSLRDLRKSRARELGDILDERVAIDQQFAIVQAAAAELALDAEWAAADERSEIPCPTCGTRHQNDFSNRFSILADREECFEFLSMSKRKIEMLVARTQSCQEAIASTDESIVEIEKLLDTRQGDVTLKEVIQNEGRQIAAKTFDDQIKELEANMGEFYGKIAATKRGLKDLEDKELKKKIQDYYAALMHEYVRQLNISDPDLDAISKITGKVMDTGSEQPRLMLAYVLALADTIQKYTSAFVAPLVIDSPVQQEQDTRNAPAIIQKVVANRPNGGQSIIGTISLHGVVVDDCKVVTLEGKSSALLASEYDEVYRILDPLLAKM</sequence>
<protein>
    <recommendedName>
        <fullName evidence="2">Rad50/SbcC-type AAA domain-containing protein</fullName>
    </recommendedName>
</protein>
<dbReference type="SUPFAM" id="SSF52540">
    <property type="entry name" value="P-loop containing nucleoside triphosphate hydrolases"/>
    <property type="match status" value="1"/>
</dbReference>
<dbReference type="RefSeq" id="WP_209376552.1">
    <property type="nucleotide sequence ID" value="NZ_JAGIZA010000021.1"/>
</dbReference>
<organism evidence="3 4">
    <name type="scientific">Roseomonas indoligenes</name>
    <dbReference type="NCBI Taxonomy" id="2820811"/>
    <lineage>
        <taxon>Bacteria</taxon>
        <taxon>Pseudomonadati</taxon>
        <taxon>Pseudomonadota</taxon>
        <taxon>Alphaproteobacteria</taxon>
        <taxon>Acetobacterales</taxon>
        <taxon>Roseomonadaceae</taxon>
        <taxon>Roseomonas</taxon>
    </lineage>
</organism>
<name>A0A940MYM7_9PROT</name>
<reference evidence="3" key="1">
    <citation type="submission" date="2021-03" db="EMBL/GenBank/DDBJ databases">
        <authorList>
            <person name="So Y."/>
        </authorList>
    </citation>
    <scope>NUCLEOTIDE SEQUENCE</scope>
    <source>
        <strain evidence="3">SG15</strain>
    </source>
</reference>
<dbReference type="Gene3D" id="3.40.50.300">
    <property type="entry name" value="P-loop containing nucleotide triphosphate hydrolases"/>
    <property type="match status" value="2"/>
</dbReference>
<keyword evidence="1" id="KW-0175">Coiled coil</keyword>
<dbReference type="GO" id="GO:0006302">
    <property type="term" value="P:double-strand break repair"/>
    <property type="evidence" value="ECO:0007669"/>
    <property type="project" value="InterPro"/>
</dbReference>
<accession>A0A940MYM7</accession>
<dbReference type="Pfam" id="PF13476">
    <property type="entry name" value="AAA_23"/>
    <property type="match status" value="1"/>
</dbReference>
<evidence type="ECO:0000313" key="3">
    <source>
        <dbReference type="EMBL" id="MBP0495754.1"/>
    </source>
</evidence>